<dbReference type="RefSeq" id="WP_013721907.1">
    <property type="nucleotide sequence ID" value="NZ_CABPSX010000006.1"/>
</dbReference>
<dbReference type="InterPro" id="IPR000326">
    <property type="entry name" value="PAP2/HPO"/>
</dbReference>
<dbReference type="AlphaFoldDB" id="A0A5E5P5U1"/>
<comment type="pathway">
    <text evidence="9">Protein modification; lipoprotein biosynthesis (signal peptide cleavage).</text>
</comment>
<feature type="active site" evidence="9">
    <location>
        <position position="330"/>
    </location>
</feature>
<evidence type="ECO:0000256" key="7">
    <source>
        <dbReference type="ARBA" id="ARBA00022989"/>
    </source>
</evidence>
<dbReference type="Pfam" id="PF01252">
    <property type="entry name" value="Peptidase_A8"/>
    <property type="match status" value="1"/>
</dbReference>
<dbReference type="PRINTS" id="PR00781">
    <property type="entry name" value="LIPOSIGPTASE"/>
</dbReference>
<dbReference type="OrthoDB" id="9801622at2"/>
<dbReference type="SUPFAM" id="SSF48317">
    <property type="entry name" value="Acid phosphatase/Vanadium-dependent haloperoxidase"/>
    <property type="match status" value="1"/>
</dbReference>
<dbReference type="Pfam" id="PF01569">
    <property type="entry name" value="PAP2"/>
    <property type="match status" value="1"/>
</dbReference>
<dbReference type="CDD" id="cd01610">
    <property type="entry name" value="PAP2_like"/>
    <property type="match status" value="1"/>
</dbReference>
<keyword evidence="7 9" id="KW-1133">Transmembrane helix</keyword>
<sequence length="359" mass="38860">MSWKFVLYDWAGLNLALFQAINAGTPAVLWPLASLFSLIGSYWTAPLTVLGLWAWSKASSDPARVRLVRSRLLHFGVAFLLALAAASALKWWLDFPRPHAVLGAAVHVIGAVELHYSLPSGHATYAALVAAALWPLLAWRGRGCLLMYAALVGWSRMAAGMHFPGDVLAGWGLGLGCTVLSRWLISFATAARAKGLLAPALPWYGVAAAAVAADQAAKLSIERAFVYGKQVEITPFFNLVHVLNPGAAFSFLAGASGWQRYFFITLGLLVAVWLIRQLKQTLPRFEAVGYSLILGGALGNVVDRLLRGQVVDFLDFHWQGMHWPAFNLADVAISIGVGCLIARFLEIRDKGNKGRLLSG</sequence>
<feature type="transmembrane region" description="Helical" evidence="9">
    <location>
        <begin position="326"/>
        <end position="345"/>
    </location>
</feature>
<evidence type="ECO:0000259" key="10">
    <source>
        <dbReference type="SMART" id="SM00014"/>
    </source>
</evidence>
<dbReference type="GO" id="GO:0006508">
    <property type="term" value="P:proteolysis"/>
    <property type="evidence" value="ECO:0007669"/>
    <property type="project" value="UniProtKB-KW"/>
</dbReference>
<dbReference type="NCBIfam" id="TIGR00077">
    <property type="entry name" value="lspA"/>
    <property type="match status" value="1"/>
</dbReference>
<evidence type="ECO:0000256" key="4">
    <source>
        <dbReference type="ARBA" id="ARBA00022692"/>
    </source>
</evidence>
<comment type="similarity">
    <text evidence="1 9">Belongs to the peptidase A8 family.</text>
</comment>
<dbReference type="GO" id="GO:0005886">
    <property type="term" value="C:plasma membrane"/>
    <property type="evidence" value="ECO:0007669"/>
    <property type="project" value="UniProtKB-SubCell"/>
</dbReference>
<evidence type="ECO:0000256" key="3">
    <source>
        <dbReference type="ARBA" id="ARBA00022670"/>
    </source>
</evidence>
<dbReference type="Gene3D" id="1.20.144.10">
    <property type="entry name" value="Phosphatidic acid phosphatase type 2/haloperoxidase"/>
    <property type="match status" value="1"/>
</dbReference>
<keyword evidence="6 9" id="KW-0378">Hydrolase</keyword>
<accession>A0A5E5P5U1</accession>
<feature type="transmembrane region" description="Helical" evidence="9">
    <location>
        <begin position="258"/>
        <end position="275"/>
    </location>
</feature>
<comment type="caution">
    <text evidence="9">Lacks conserved residue(s) required for the propagation of feature annotation.</text>
</comment>
<reference evidence="11 12" key="1">
    <citation type="submission" date="2019-08" db="EMBL/GenBank/DDBJ databases">
        <authorList>
            <person name="Peeters C."/>
        </authorList>
    </citation>
    <scope>NUCLEOTIDE SEQUENCE [LARGE SCALE GENOMIC DNA]</scope>
    <source>
        <strain evidence="11 12">LMG 18089</strain>
    </source>
</reference>
<feature type="transmembrane region" description="Helical" evidence="9">
    <location>
        <begin position="33"/>
        <end position="55"/>
    </location>
</feature>
<comment type="function">
    <text evidence="9">This protein specifically catalyzes the removal of signal peptides from prolipoproteins.</text>
</comment>
<dbReference type="HAMAP" id="MF_00161">
    <property type="entry name" value="LspA"/>
    <property type="match status" value="1"/>
</dbReference>
<organism evidence="11 12">
    <name type="scientific">Pandoraea apista</name>
    <dbReference type="NCBI Taxonomy" id="93218"/>
    <lineage>
        <taxon>Bacteria</taxon>
        <taxon>Pseudomonadati</taxon>
        <taxon>Pseudomonadota</taxon>
        <taxon>Betaproteobacteria</taxon>
        <taxon>Burkholderiales</taxon>
        <taxon>Burkholderiaceae</taxon>
        <taxon>Pandoraea</taxon>
    </lineage>
</organism>
<dbReference type="PANTHER" id="PTHR33695:SF1">
    <property type="entry name" value="LIPOPROTEIN SIGNAL PEPTIDASE"/>
    <property type="match status" value="1"/>
</dbReference>
<evidence type="ECO:0000256" key="1">
    <source>
        <dbReference type="ARBA" id="ARBA00006139"/>
    </source>
</evidence>
<dbReference type="EMBL" id="CABPSX010000006">
    <property type="protein sequence ID" value="VVG72086.1"/>
    <property type="molecule type" value="Genomic_DNA"/>
</dbReference>
<comment type="subcellular location">
    <subcellularLocation>
        <location evidence="9">Cell membrane</location>
        <topology evidence="9">Multi-pass membrane protein</topology>
    </subcellularLocation>
</comment>
<name>A0A5E5P5U1_9BURK</name>
<dbReference type="GO" id="GO:0004190">
    <property type="term" value="F:aspartic-type endopeptidase activity"/>
    <property type="evidence" value="ECO:0007669"/>
    <property type="project" value="UniProtKB-UniRule"/>
</dbReference>
<dbReference type="PANTHER" id="PTHR33695">
    <property type="entry name" value="LIPOPROTEIN SIGNAL PEPTIDASE"/>
    <property type="match status" value="1"/>
</dbReference>
<feature type="active site" evidence="9">
    <location>
        <position position="312"/>
    </location>
</feature>
<dbReference type="Proteomes" id="UP000364291">
    <property type="component" value="Unassembled WGS sequence"/>
</dbReference>
<dbReference type="GeneID" id="93828022"/>
<dbReference type="InterPro" id="IPR001872">
    <property type="entry name" value="Peptidase_A8"/>
</dbReference>
<comment type="catalytic activity">
    <reaction evidence="9">
        <text>Release of signal peptides from bacterial membrane prolipoproteins. Hydrolyzes -Xaa-Yaa-Zaa-|-(S,diacylglyceryl)Cys-, in which Xaa is hydrophobic (preferably Leu), and Yaa (Ala or Ser) and Zaa (Gly or Ala) have small, neutral side chains.</text>
        <dbReference type="EC" id="3.4.23.36"/>
    </reaction>
</comment>
<evidence type="ECO:0000313" key="12">
    <source>
        <dbReference type="Proteomes" id="UP000364291"/>
    </source>
</evidence>
<keyword evidence="2 9" id="KW-1003">Cell membrane</keyword>
<dbReference type="UniPathway" id="UPA00665"/>
<proteinExistence type="inferred from homology"/>
<evidence type="ECO:0000256" key="9">
    <source>
        <dbReference type="HAMAP-Rule" id="MF_00161"/>
    </source>
</evidence>
<evidence type="ECO:0000256" key="5">
    <source>
        <dbReference type="ARBA" id="ARBA00022750"/>
    </source>
</evidence>
<dbReference type="PROSITE" id="PS00855">
    <property type="entry name" value="SPASE_II"/>
    <property type="match status" value="1"/>
</dbReference>
<feature type="transmembrane region" description="Helical" evidence="9">
    <location>
        <begin position="168"/>
        <end position="185"/>
    </location>
</feature>
<feature type="domain" description="Phosphatidic acid phosphatase type 2/haloperoxidase" evidence="10">
    <location>
        <begin position="70"/>
        <end position="182"/>
    </location>
</feature>
<keyword evidence="4 9" id="KW-0812">Transmembrane</keyword>
<feature type="transmembrane region" description="Helical" evidence="9">
    <location>
        <begin position="287"/>
        <end position="306"/>
    </location>
</feature>
<dbReference type="SMART" id="SM00014">
    <property type="entry name" value="acidPPc"/>
    <property type="match status" value="1"/>
</dbReference>
<evidence type="ECO:0000256" key="6">
    <source>
        <dbReference type="ARBA" id="ARBA00022801"/>
    </source>
</evidence>
<gene>
    <name evidence="9" type="primary">lspA</name>
    <name evidence="11" type="ORF">PAP18089_03079</name>
</gene>
<dbReference type="InterPro" id="IPR036938">
    <property type="entry name" value="PAP2/HPO_sf"/>
</dbReference>
<protein>
    <recommendedName>
        <fullName evidence="9">Lipoprotein signal peptidase</fullName>
        <ecNumber evidence="9">3.4.23.36</ecNumber>
    </recommendedName>
    <alternativeName>
        <fullName evidence="9">Prolipoprotein signal peptidase</fullName>
    </alternativeName>
    <alternativeName>
        <fullName evidence="9">Signal peptidase II</fullName>
        <shortName evidence="9">SPase II</shortName>
    </alternativeName>
</protein>
<feature type="transmembrane region" description="Helical" evidence="9">
    <location>
        <begin position="75"/>
        <end position="93"/>
    </location>
</feature>
<feature type="transmembrane region" description="Helical" evidence="9">
    <location>
        <begin position="125"/>
        <end position="148"/>
    </location>
</feature>
<keyword evidence="3 9" id="KW-0645">Protease</keyword>
<evidence type="ECO:0000313" key="11">
    <source>
        <dbReference type="EMBL" id="VVG72086.1"/>
    </source>
</evidence>
<keyword evidence="8 9" id="KW-0472">Membrane</keyword>
<evidence type="ECO:0000256" key="2">
    <source>
        <dbReference type="ARBA" id="ARBA00022475"/>
    </source>
</evidence>
<keyword evidence="5 9" id="KW-0064">Aspartyl protease</keyword>
<evidence type="ECO:0000256" key="8">
    <source>
        <dbReference type="ARBA" id="ARBA00023136"/>
    </source>
</evidence>
<dbReference type="EC" id="3.4.23.36" evidence="9"/>